<organism evidence="2 3">
    <name type="scientific">Gallintestinimicrobium propionicum</name>
    <dbReference type="NCBI Taxonomy" id="2981770"/>
    <lineage>
        <taxon>Bacteria</taxon>
        <taxon>Bacillati</taxon>
        <taxon>Bacillota</taxon>
        <taxon>Clostridia</taxon>
        <taxon>Lachnospirales</taxon>
        <taxon>Lachnospiraceae</taxon>
        <taxon>Gallintestinimicrobium</taxon>
    </lineage>
</organism>
<proteinExistence type="predicted"/>
<comment type="caution">
    <text evidence="2">The sequence shown here is derived from an EMBL/GenBank/DDBJ whole genome shotgun (WGS) entry which is preliminary data.</text>
</comment>
<evidence type="ECO:0000313" key="2">
    <source>
        <dbReference type="EMBL" id="MCC2168631.1"/>
    </source>
</evidence>
<gene>
    <name evidence="2" type="ORF">LKD45_13175</name>
</gene>
<feature type="compositionally biased region" description="Low complexity" evidence="1">
    <location>
        <begin position="127"/>
        <end position="142"/>
    </location>
</feature>
<feature type="compositionally biased region" description="Low complexity" evidence="1">
    <location>
        <begin position="227"/>
        <end position="240"/>
    </location>
</feature>
<feature type="region of interest" description="Disordered" evidence="1">
    <location>
        <begin position="126"/>
        <end position="244"/>
    </location>
</feature>
<evidence type="ECO:0000313" key="3">
    <source>
        <dbReference type="Proteomes" id="UP001199355"/>
    </source>
</evidence>
<dbReference type="RefSeq" id="WP_308728808.1">
    <property type="nucleotide sequence ID" value="NZ_JAJEQF010000041.1"/>
</dbReference>
<dbReference type="EMBL" id="JAJEQF010000041">
    <property type="protein sequence ID" value="MCC2168631.1"/>
    <property type="molecule type" value="Genomic_DNA"/>
</dbReference>
<keyword evidence="3" id="KW-1185">Reference proteome</keyword>
<dbReference type="AlphaFoldDB" id="A0AAE3DP43"/>
<feature type="compositionally biased region" description="Polar residues" evidence="1">
    <location>
        <begin position="143"/>
        <end position="154"/>
    </location>
</feature>
<feature type="compositionally biased region" description="Basic and acidic residues" evidence="1">
    <location>
        <begin position="165"/>
        <end position="182"/>
    </location>
</feature>
<sequence length="361" mass="41195">MAEYRKQIAYLDYLEDGVKIKNAGFVRIEEQNGHNRMEVKVKNLPGKDCGEFRLQEEHERTVGRISLQGGNGNCCMVWRMPEPGELDNSREESWQQTAQLRILLSGKRMLIANWHEPVEIPAQKETLQLQQQSQVQGDQSQQMEARSSQTNSPRQPGAGEIIPYPERRGSEMEKQSTPKEPAETEPSAMSKEPAATEQSTMAKEPAATKRQPTPEAPSVSASESTIPFPSAAPKSPSSPSREPVCSADKWEQLCTMYPEIHPFRDSREYLSIAPKDFVVLCKEYQKLVHNSFLLHGYYNYRHLILGRIRQKDAWQYYIGVPGNFYDREKMVAEMFGFEAFEGEKESASPGDYGYYMKRVEI</sequence>
<accession>A0AAE3DP43</accession>
<reference evidence="2 3" key="1">
    <citation type="submission" date="2021-10" db="EMBL/GenBank/DDBJ databases">
        <title>Anaerobic single-cell dispensing facilitates the cultivation of human gut bacteria.</title>
        <authorList>
            <person name="Afrizal A."/>
        </authorList>
    </citation>
    <scope>NUCLEOTIDE SEQUENCE [LARGE SCALE GENOMIC DNA]</scope>
    <source>
        <strain evidence="2 3">CLA-AA-H244</strain>
    </source>
</reference>
<evidence type="ECO:0000256" key="1">
    <source>
        <dbReference type="SAM" id="MobiDB-lite"/>
    </source>
</evidence>
<protein>
    <submittedName>
        <fullName evidence="2">Uncharacterized protein</fullName>
    </submittedName>
</protein>
<name>A0AAE3DP43_9FIRM</name>
<dbReference type="Proteomes" id="UP001199355">
    <property type="component" value="Unassembled WGS sequence"/>
</dbReference>